<protein>
    <recommendedName>
        <fullName evidence="3">Cyclin-L2</fullName>
    </recommendedName>
</protein>
<dbReference type="SUPFAM" id="SSF47954">
    <property type="entry name" value="Cyclin-like"/>
    <property type="match status" value="2"/>
</dbReference>
<gene>
    <name evidence="1" type="ORF">HO133_009506</name>
</gene>
<dbReference type="GO" id="GO:0016538">
    <property type="term" value="F:cyclin-dependent protein serine/threonine kinase regulator activity"/>
    <property type="evidence" value="ECO:0007669"/>
    <property type="project" value="InterPro"/>
</dbReference>
<accession>A0A8H6CLN6</accession>
<keyword evidence="2" id="KW-1185">Reference proteome</keyword>
<dbReference type="FunFam" id="1.10.472.10:FF:000126">
    <property type="entry name" value="Cyclin domain protein"/>
    <property type="match status" value="1"/>
</dbReference>
<dbReference type="Gene3D" id="1.10.472.10">
    <property type="entry name" value="Cyclin-like"/>
    <property type="match status" value="2"/>
</dbReference>
<dbReference type="RefSeq" id="XP_037154215.1">
    <property type="nucleotide sequence ID" value="XM_037300367.1"/>
</dbReference>
<dbReference type="AlphaFoldDB" id="A0A8H6CLN6"/>
<evidence type="ECO:0008006" key="3">
    <source>
        <dbReference type="Google" id="ProtNLM"/>
    </source>
</evidence>
<name>A0A8H6CLN6_9LECA</name>
<evidence type="ECO:0000313" key="2">
    <source>
        <dbReference type="Proteomes" id="UP000593566"/>
    </source>
</evidence>
<evidence type="ECO:0000313" key="1">
    <source>
        <dbReference type="EMBL" id="KAF6225506.1"/>
    </source>
</evidence>
<proteinExistence type="predicted"/>
<dbReference type="PANTHER" id="PTHR10026">
    <property type="entry name" value="CYCLIN"/>
    <property type="match status" value="1"/>
</dbReference>
<dbReference type="Proteomes" id="UP000593566">
    <property type="component" value="Unassembled WGS sequence"/>
</dbReference>
<dbReference type="EMBL" id="JACCJB010000007">
    <property type="protein sequence ID" value="KAF6225506.1"/>
    <property type="molecule type" value="Genomic_DNA"/>
</dbReference>
<dbReference type="InterPro" id="IPR036915">
    <property type="entry name" value="Cyclin-like_sf"/>
</dbReference>
<dbReference type="GO" id="GO:0006357">
    <property type="term" value="P:regulation of transcription by RNA polymerase II"/>
    <property type="evidence" value="ECO:0007669"/>
    <property type="project" value="InterPro"/>
</dbReference>
<dbReference type="InterPro" id="IPR043198">
    <property type="entry name" value="Cyclin/Ssn8"/>
</dbReference>
<comment type="caution">
    <text evidence="1">The sequence shown here is derived from an EMBL/GenBank/DDBJ whole genome shotgun (WGS) entry which is preliminary data.</text>
</comment>
<reference evidence="1 2" key="1">
    <citation type="journal article" date="2020" name="Genomics">
        <title>Complete, high-quality genomes from long-read metagenomic sequencing of two wolf lichen thalli reveals enigmatic genome architecture.</title>
        <authorList>
            <person name="McKenzie S.K."/>
            <person name="Walston R.F."/>
            <person name="Allen J.L."/>
        </authorList>
    </citation>
    <scope>NUCLEOTIDE SEQUENCE [LARGE SCALE GENOMIC DNA]</scope>
    <source>
        <strain evidence="1">WasteWater1</strain>
    </source>
</reference>
<dbReference type="GeneID" id="59337901"/>
<sequence>MAPEPEQLSSLSNPLATVDQLSTSSSQLDGVPADLEGSLRFAGAKLTQAAGILLRLPQEIIAQAIVIFYRFYLGSEGGSFRINAVKDVSAASLYMTAKISFLPQSTRSVLNVYAYLLSPTSPLRQPSEGITGKEKPDAESYYLSEGSYHSARATLLQTESILLRSISFITQVTLPHHLALTYLQTLGVLPPSPTTKSSALAARTLAHLNTALFSPQLLYLTHQPPHLAVSAIYLAAREVGVKLPSMEWWEVFDVDRETLGFLVVGLGSCEGWIEGENEKWTEISCPLTLDELEEEIRRRDVENG</sequence>
<organism evidence="1 2">
    <name type="scientific">Letharia lupina</name>
    <dbReference type="NCBI Taxonomy" id="560253"/>
    <lineage>
        <taxon>Eukaryota</taxon>
        <taxon>Fungi</taxon>
        <taxon>Dikarya</taxon>
        <taxon>Ascomycota</taxon>
        <taxon>Pezizomycotina</taxon>
        <taxon>Lecanoromycetes</taxon>
        <taxon>OSLEUM clade</taxon>
        <taxon>Lecanoromycetidae</taxon>
        <taxon>Lecanorales</taxon>
        <taxon>Lecanorineae</taxon>
        <taxon>Parmeliaceae</taxon>
        <taxon>Letharia</taxon>
    </lineage>
</organism>